<reference evidence="4 5" key="1">
    <citation type="submission" date="2018-08" db="EMBL/GenBank/DDBJ databases">
        <title>A genome reference for cultivated species of the human gut microbiota.</title>
        <authorList>
            <person name="Zou Y."/>
            <person name="Xue W."/>
            <person name="Luo G."/>
        </authorList>
    </citation>
    <scope>NUCLEOTIDE SEQUENCE [LARGE SCALE GENOMIC DNA]</scope>
    <source>
        <strain evidence="3 4">TF05-11AC</strain>
        <strain evidence="2 5">TM09-12</strain>
    </source>
</reference>
<evidence type="ECO:0000313" key="5">
    <source>
        <dbReference type="Proteomes" id="UP000263014"/>
    </source>
</evidence>
<accession>A0A174SQM9</accession>
<gene>
    <name evidence="3" type="ORF">DXC39_15465</name>
    <name evidence="2" type="ORF">DXD79_21135</name>
    <name evidence="1" type="ORF">GNE07_25620</name>
</gene>
<evidence type="ECO:0000313" key="3">
    <source>
        <dbReference type="EMBL" id="RGM03418.1"/>
    </source>
</evidence>
<dbReference type="Proteomes" id="UP000434223">
    <property type="component" value="Unassembled WGS sequence"/>
</dbReference>
<dbReference type="EMBL" id="WNME01000025">
    <property type="protein sequence ID" value="MUB66402.1"/>
    <property type="molecule type" value="Genomic_DNA"/>
</dbReference>
<dbReference type="Proteomes" id="UP000263014">
    <property type="component" value="Unassembled WGS sequence"/>
</dbReference>
<dbReference type="Proteomes" id="UP000261257">
    <property type="component" value="Unassembled WGS sequence"/>
</dbReference>
<dbReference type="EMBL" id="QSON01000011">
    <property type="protein sequence ID" value="RGJ00329.1"/>
    <property type="molecule type" value="Genomic_DNA"/>
</dbReference>
<comment type="caution">
    <text evidence="1">The sequence shown here is derived from an EMBL/GenBank/DDBJ whole genome shotgun (WGS) entry which is preliminary data.</text>
</comment>
<reference evidence="1 6" key="2">
    <citation type="submission" date="2019-09" db="EMBL/GenBank/DDBJ databases">
        <title>Draft genome sequencing of Hungatella hathewayi 123Y-2.</title>
        <authorList>
            <person name="Lv Q."/>
            <person name="Li S."/>
        </authorList>
    </citation>
    <scope>NUCLEOTIDE SEQUENCE [LARGE SCALE GENOMIC DNA]</scope>
    <source>
        <strain evidence="1 6">123Y-2</strain>
    </source>
</reference>
<dbReference type="EMBL" id="QSSQ01000014">
    <property type="protein sequence ID" value="RGM03418.1"/>
    <property type="molecule type" value="Genomic_DNA"/>
</dbReference>
<organism evidence="1 6">
    <name type="scientific">Hungatella hathewayi</name>
    <dbReference type="NCBI Taxonomy" id="154046"/>
    <lineage>
        <taxon>Bacteria</taxon>
        <taxon>Bacillati</taxon>
        <taxon>Bacillota</taxon>
        <taxon>Clostridia</taxon>
        <taxon>Lachnospirales</taxon>
        <taxon>Lachnospiraceae</taxon>
        <taxon>Hungatella</taxon>
    </lineage>
</organism>
<evidence type="ECO:0000313" key="6">
    <source>
        <dbReference type="Proteomes" id="UP000434223"/>
    </source>
</evidence>
<dbReference type="RefSeq" id="WP_055650213.1">
    <property type="nucleotide sequence ID" value="NZ_CABJBJ010000033.1"/>
</dbReference>
<name>A0A174SQM9_9FIRM</name>
<sequence length="81" mass="9024">MKHYKKEIAVNGRLLRPLMVGQSAFLYANGRIRHTLPVVAIHEQMEDFIRFETAKAEYHLSLSPFPGAASAMLPAKLAMAA</sequence>
<dbReference type="AlphaFoldDB" id="A0A174SQM9"/>
<evidence type="ECO:0000313" key="1">
    <source>
        <dbReference type="EMBL" id="MUB66402.1"/>
    </source>
</evidence>
<evidence type="ECO:0000313" key="2">
    <source>
        <dbReference type="EMBL" id="RGJ00329.1"/>
    </source>
</evidence>
<dbReference type="OrthoDB" id="1824207at2"/>
<protein>
    <submittedName>
        <fullName evidence="1">Uncharacterized protein</fullName>
    </submittedName>
</protein>
<proteinExistence type="predicted"/>
<evidence type="ECO:0000313" key="4">
    <source>
        <dbReference type="Proteomes" id="UP000261257"/>
    </source>
</evidence>